<name>A0A1E5CBQ9_9GAMM</name>
<protein>
    <recommendedName>
        <fullName evidence="1">N-acetyltransferase domain-containing protein</fullName>
    </recommendedName>
</protein>
<dbReference type="Proteomes" id="UP000095039">
    <property type="component" value="Unassembled WGS sequence"/>
</dbReference>
<keyword evidence="3" id="KW-1185">Reference proteome</keyword>
<dbReference type="CDD" id="cd04301">
    <property type="entry name" value="NAT_SF"/>
    <property type="match status" value="1"/>
</dbReference>
<dbReference type="RefSeq" id="WP_016958629.1">
    <property type="nucleotide sequence ID" value="NZ_AJWN02000032.1"/>
</dbReference>
<comment type="caution">
    <text evidence="2">The sequence shown here is derived from an EMBL/GenBank/DDBJ whole genome shotgun (WGS) entry which is preliminary data.</text>
</comment>
<dbReference type="PROSITE" id="PS51186">
    <property type="entry name" value="GNAT"/>
    <property type="match status" value="1"/>
</dbReference>
<gene>
    <name evidence="2" type="ORF">A1OK_20310</name>
</gene>
<evidence type="ECO:0000313" key="2">
    <source>
        <dbReference type="EMBL" id="OEE62929.1"/>
    </source>
</evidence>
<organism evidence="2 3">
    <name type="scientific">Enterovibrio norvegicus FF-454</name>
    <dbReference type="NCBI Taxonomy" id="1185651"/>
    <lineage>
        <taxon>Bacteria</taxon>
        <taxon>Pseudomonadati</taxon>
        <taxon>Pseudomonadota</taxon>
        <taxon>Gammaproteobacteria</taxon>
        <taxon>Vibrionales</taxon>
        <taxon>Vibrionaceae</taxon>
        <taxon>Enterovibrio</taxon>
    </lineage>
</organism>
<dbReference type="InterPro" id="IPR016181">
    <property type="entry name" value="Acyl_CoA_acyltransferase"/>
</dbReference>
<reference evidence="2 3" key="1">
    <citation type="journal article" date="2012" name="Science">
        <title>Ecological populations of bacteria act as socially cohesive units of antibiotic production and resistance.</title>
        <authorList>
            <person name="Cordero O.X."/>
            <person name="Wildschutte H."/>
            <person name="Kirkup B."/>
            <person name="Proehl S."/>
            <person name="Ngo L."/>
            <person name="Hussain F."/>
            <person name="Le Roux F."/>
            <person name="Mincer T."/>
            <person name="Polz M.F."/>
        </authorList>
    </citation>
    <scope>NUCLEOTIDE SEQUENCE [LARGE SCALE GENOMIC DNA]</scope>
    <source>
        <strain evidence="2 3">FF-454</strain>
    </source>
</reference>
<dbReference type="Gene3D" id="3.40.630.30">
    <property type="match status" value="1"/>
</dbReference>
<feature type="domain" description="N-acetyltransferase" evidence="1">
    <location>
        <begin position="22"/>
        <end position="149"/>
    </location>
</feature>
<proteinExistence type="predicted"/>
<dbReference type="SUPFAM" id="SSF55729">
    <property type="entry name" value="Acyl-CoA N-acyltransferases (Nat)"/>
    <property type="match status" value="1"/>
</dbReference>
<accession>A0A1E5CBQ9</accession>
<sequence>MDYLVKLYQNPFIESAALIKAVTIRKPIGPEKHMLLDWIETHFNEKWRSEADTAYSHNNSLFIAIENNEILGFSCFDGTAKGFFGPLGVKENVRAKGVGRQLLHKTLIAMKDYGYGYAVIPTMSEDYYRKYLDLIEINDSEKSVYHDMI</sequence>
<dbReference type="InterPro" id="IPR000182">
    <property type="entry name" value="GNAT_dom"/>
</dbReference>
<dbReference type="GO" id="GO:0016747">
    <property type="term" value="F:acyltransferase activity, transferring groups other than amino-acyl groups"/>
    <property type="evidence" value="ECO:0007669"/>
    <property type="project" value="InterPro"/>
</dbReference>
<evidence type="ECO:0000313" key="3">
    <source>
        <dbReference type="Proteomes" id="UP000095039"/>
    </source>
</evidence>
<dbReference type="EMBL" id="AJWN02000032">
    <property type="protein sequence ID" value="OEE62929.1"/>
    <property type="molecule type" value="Genomic_DNA"/>
</dbReference>
<evidence type="ECO:0000259" key="1">
    <source>
        <dbReference type="PROSITE" id="PS51186"/>
    </source>
</evidence>
<dbReference type="Pfam" id="PF00583">
    <property type="entry name" value="Acetyltransf_1"/>
    <property type="match status" value="1"/>
</dbReference>
<dbReference type="AlphaFoldDB" id="A0A1E5CBQ9"/>